<sequence>MRKKPAMMLAMANAGVDSGVPRNPATVAQSRPKAPTPRPYTPDPICCAVTERLQTRHATETVEMVGNR</sequence>
<dbReference type="EMBL" id="BT086433">
    <property type="protein sequence ID" value="ACR36786.1"/>
    <property type="molecule type" value="mRNA"/>
</dbReference>
<accession>C4J6I6</accession>
<organism evidence="2">
    <name type="scientific">Zea mays</name>
    <name type="common">Maize</name>
    <dbReference type="NCBI Taxonomy" id="4577"/>
    <lineage>
        <taxon>Eukaryota</taxon>
        <taxon>Viridiplantae</taxon>
        <taxon>Streptophyta</taxon>
        <taxon>Embryophyta</taxon>
        <taxon>Tracheophyta</taxon>
        <taxon>Spermatophyta</taxon>
        <taxon>Magnoliopsida</taxon>
        <taxon>Liliopsida</taxon>
        <taxon>Poales</taxon>
        <taxon>Poaceae</taxon>
        <taxon>PACMAD clade</taxon>
        <taxon>Panicoideae</taxon>
        <taxon>Andropogonodae</taxon>
        <taxon>Andropogoneae</taxon>
        <taxon>Tripsacinae</taxon>
        <taxon>Zea</taxon>
    </lineage>
</organism>
<reference evidence="2" key="2">
    <citation type="submission" date="2012-06" db="EMBL/GenBank/DDBJ databases">
        <authorList>
            <person name="Yu Y."/>
            <person name="Currie J."/>
            <person name="Lomeli R."/>
            <person name="Angelova A."/>
            <person name="Collura K."/>
            <person name="Wissotski M."/>
            <person name="Campos D."/>
            <person name="Kudrna D."/>
            <person name="Golser W."/>
            <person name="Ashely E."/>
            <person name="Descour A."/>
            <person name="Fernandes J."/>
            <person name="Soderlund C."/>
            <person name="Walbot V."/>
        </authorList>
    </citation>
    <scope>NUCLEOTIDE SEQUENCE</scope>
    <source>
        <strain evidence="2">B73</strain>
    </source>
</reference>
<evidence type="ECO:0000313" key="2">
    <source>
        <dbReference type="EMBL" id="ACR36786.1"/>
    </source>
</evidence>
<proteinExistence type="evidence at transcript level"/>
<evidence type="ECO:0000256" key="1">
    <source>
        <dbReference type="SAM" id="MobiDB-lite"/>
    </source>
</evidence>
<dbReference type="AlphaFoldDB" id="C4J6I6"/>
<name>C4J6I6_MAIZE</name>
<feature type="region of interest" description="Disordered" evidence="1">
    <location>
        <begin position="14"/>
        <end position="43"/>
    </location>
</feature>
<reference evidence="2" key="1">
    <citation type="journal article" date="2009" name="PLoS Genet.">
        <title>Sequencing, mapping, and analysis of 27,455 maize full-length cDNAs.</title>
        <authorList>
            <person name="Soderlund C."/>
            <person name="Descour A."/>
            <person name="Kudrna D."/>
            <person name="Bomhoff M."/>
            <person name="Boyd L."/>
            <person name="Currie J."/>
            <person name="Angelova A."/>
            <person name="Collura K."/>
            <person name="Wissotski M."/>
            <person name="Ashley E."/>
            <person name="Morrow D."/>
            <person name="Fernandes J."/>
            <person name="Walbot V."/>
            <person name="Yu Y."/>
        </authorList>
    </citation>
    <scope>NUCLEOTIDE SEQUENCE</scope>
    <source>
        <strain evidence="2">B73</strain>
    </source>
</reference>
<protein>
    <submittedName>
        <fullName evidence="2">Uncharacterized protein</fullName>
    </submittedName>
</protein>